<dbReference type="EMBL" id="BSOJ01000015">
    <property type="protein sequence ID" value="GLR26564.1"/>
    <property type="molecule type" value="Genomic_DNA"/>
</dbReference>
<protein>
    <recommendedName>
        <fullName evidence="4">DUF2946 domain-containing protein</fullName>
    </recommendedName>
</protein>
<dbReference type="Proteomes" id="UP001156664">
    <property type="component" value="Unassembled WGS sequence"/>
</dbReference>
<proteinExistence type="predicted"/>
<dbReference type="RefSeq" id="WP_284281188.1">
    <property type="nucleotide sequence ID" value="NZ_BSOJ01000015.1"/>
</dbReference>
<feature type="signal peptide" evidence="1">
    <location>
        <begin position="1"/>
        <end position="22"/>
    </location>
</feature>
<reference evidence="3" key="1">
    <citation type="journal article" date="2019" name="Int. J. Syst. Evol. Microbiol.">
        <title>The Global Catalogue of Microorganisms (GCM) 10K type strain sequencing project: providing services to taxonomists for standard genome sequencing and annotation.</title>
        <authorList>
            <consortium name="The Broad Institute Genomics Platform"/>
            <consortium name="The Broad Institute Genome Sequencing Center for Infectious Disease"/>
            <person name="Wu L."/>
            <person name="Ma J."/>
        </authorList>
    </citation>
    <scope>NUCLEOTIDE SEQUENCE [LARGE SCALE GENOMIC DNA]</scope>
    <source>
        <strain evidence="3">NBRC 105857</strain>
    </source>
</reference>
<sequence length="118" mass="12478">MKNVFVAFLLALTMLIQSVAMAAMHAPTFSASGTKAAALHQVEVASISMDCHDMGKHGSQPGDMKHNSPCGQHCAISAGFLPSEVLHFTDVQSPVFGAQILPSPLQAELARLERPPKA</sequence>
<organism evidence="2 3">
    <name type="scientific">Limnobacter litoralis</name>
    <dbReference type="NCBI Taxonomy" id="481366"/>
    <lineage>
        <taxon>Bacteria</taxon>
        <taxon>Pseudomonadati</taxon>
        <taxon>Pseudomonadota</taxon>
        <taxon>Betaproteobacteria</taxon>
        <taxon>Burkholderiales</taxon>
        <taxon>Burkholderiaceae</taxon>
        <taxon>Limnobacter</taxon>
    </lineage>
</organism>
<evidence type="ECO:0000256" key="1">
    <source>
        <dbReference type="SAM" id="SignalP"/>
    </source>
</evidence>
<evidence type="ECO:0000313" key="3">
    <source>
        <dbReference type="Proteomes" id="UP001156664"/>
    </source>
</evidence>
<keyword evidence="3" id="KW-1185">Reference proteome</keyword>
<gene>
    <name evidence="2" type="ORF">GCM10007875_16540</name>
</gene>
<evidence type="ECO:0000313" key="2">
    <source>
        <dbReference type="EMBL" id="GLR26564.1"/>
    </source>
</evidence>
<accession>A0ABQ5YR18</accession>
<name>A0ABQ5YR18_9BURK</name>
<feature type="chain" id="PRO_5045513928" description="DUF2946 domain-containing protein" evidence="1">
    <location>
        <begin position="23"/>
        <end position="118"/>
    </location>
</feature>
<evidence type="ECO:0008006" key="4">
    <source>
        <dbReference type="Google" id="ProtNLM"/>
    </source>
</evidence>
<comment type="caution">
    <text evidence="2">The sequence shown here is derived from an EMBL/GenBank/DDBJ whole genome shotgun (WGS) entry which is preliminary data.</text>
</comment>
<keyword evidence="1" id="KW-0732">Signal</keyword>